<protein>
    <recommendedName>
        <fullName evidence="4">Peptidase M28 domain-containing protein</fullName>
    </recommendedName>
</protein>
<feature type="region of interest" description="Disordered" evidence="1">
    <location>
        <begin position="1"/>
        <end position="53"/>
    </location>
</feature>
<sequence length="422" mass="44622">MAATELAGGSEIQPPPPEPDASTSPETPVEPTHPDAPAPPLGPPPPTEPAEPAPSQAIELTSLGAFRQRGDAKAYVGLLLGAVIDYKAPMPAERLAGRVAVVRAPKDLDLASIDAPAQIDAIMAAVREAGALGCLVLTGDDGEQIERFSASWQRQVRRAGGAEQAMLIEGLLVADARKPIQAALADPDTSWVLDLDLATRSYEFEANNVLGRVTGRDRPDEAVVLTCHWDTPAPELRELHTRRLLATLGAFFQLAEWSRRSTPPPYSMVLVLTVDAGLTAGQSVHAAWSANFGARTIALLGLDRPSVEPLPAVALSGHYDTLVVERATRVVAADGHELVLDEQLSMPSLAPYLRYPGLVMTIGAPTPAQVEGLELAAADDEADTGEDAGESEDPPEDDRFAGLQADIRLLRNMMLALAAGGR</sequence>
<proteinExistence type="predicted"/>
<evidence type="ECO:0000256" key="1">
    <source>
        <dbReference type="SAM" id="MobiDB-lite"/>
    </source>
</evidence>
<dbReference type="EMBL" id="JMCC02000197">
    <property type="protein sequence ID" value="KIG11696.1"/>
    <property type="molecule type" value="Genomic_DNA"/>
</dbReference>
<feature type="compositionally biased region" description="Low complexity" evidence="1">
    <location>
        <begin position="20"/>
        <end position="30"/>
    </location>
</feature>
<evidence type="ECO:0000313" key="3">
    <source>
        <dbReference type="Proteomes" id="UP000031599"/>
    </source>
</evidence>
<dbReference type="Gene3D" id="3.40.630.10">
    <property type="entry name" value="Zn peptidases"/>
    <property type="match status" value="1"/>
</dbReference>
<comment type="caution">
    <text evidence="2">The sequence shown here is derived from an EMBL/GenBank/DDBJ whole genome shotgun (WGS) entry which is preliminary data.</text>
</comment>
<dbReference type="Proteomes" id="UP000031599">
    <property type="component" value="Unassembled WGS sequence"/>
</dbReference>
<organism evidence="2 3">
    <name type="scientific">Enhygromyxa salina</name>
    <dbReference type="NCBI Taxonomy" id="215803"/>
    <lineage>
        <taxon>Bacteria</taxon>
        <taxon>Pseudomonadati</taxon>
        <taxon>Myxococcota</taxon>
        <taxon>Polyangia</taxon>
        <taxon>Nannocystales</taxon>
        <taxon>Nannocystaceae</taxon>
        <taxon>Enhygromyxa</taxon>
    </lineage>
</organism>
<evidence type="ECO:0008006" key="4">
    <source>
        <dbReference type="Google" id="ProtNLM"/>
    </source>
</evidence>
<dbReference type="SUPFAM" id="SSF53187">
    <property type="entry name" value="Zn-dependent exopeptidases"/>
    <property type="match status" value="2"/>
</dbReference>
<name>A0A0C2CKH1_9BACT</name>
<reference evidence="2 3" key="1">
    <citation type="submission" date="2014-12" db="EMBL/GenBank/DDBJ databases">
        <title>Genome assembly of Enhygromyxa salina DSM 15201.</title>
        <authorList>
            <person name="Sharma G."/>
            <person name="Subramanian S."/>
        </authorList>
    </citation>
    <scope>NUCLEOTIDE SEQUENCE [LARGE SCALE GENOMIC DNA]</scope>
    <source>
        <strain evidence="2 3">DSM 15201</strain>
    </source>
</reference>
<gene>
    <name evidence="2" type="ORF">DB30_02627</name>
</gene>
<accession>A0A0C2CKH1</accession>
<feature type="compositionally biased region" description="Acidic residues" evidence="1">
    <location>
        <begin position="379"/>
        <end position="396"/>
    </location>
</feature>
<feature type="region of interest" description="Disordered" evidence="1">
    <location>
        <begin position="379"/>
        <end position="402"/>
    </location>
</feature>
<evidence type="ECO:0000313" key="2">
    <source>
        <dbReference type="EMBL" id="KIG11696.1"/>
    </source>
</evidence>
<feature type="compositionally biased region" description="Pro residues" evidence="1">
    <location>
        <begin position="34"/>
        <end position="52"/>
    </location>
</feature>
<dbReference type="AlphaFoldDB" id="A0A0C2CKH1"/>